<keyword evidence="3" id="KW-1185">Reference proteome</keyword>
<organism evidence="3">
    <name type="scientific">Arthroderma gypseum (strain ATCC MYA-4604 / CBS 118893)</name>
    <name type="common">Microsporum gypseum</name>
    <dbReference type="NCBI Taxonomy" id="535722"/>
    <lineage>
        <taxon>Eukaryota</taxon>
        <taxon>Fungi</taxon>
        <taxon>Dikarya</taxon>
        <taxon>Ascomycota</taxon>
        <taxon>Pezizomycotina</taxon>
        <taxon>Eurotiomycetes</taxon>
        <taxon>Eurotiomycetidae</taxon>
        <taxon>Onygenales</taxon>
        <taxon>Arthrodermataceae</taxon>
        <taxon>Nannizzia</taxon>
    </lineage>
</organism>
<dbReference type="HOGENOM" id="CLU_894215_0_0_1"/>
<dbReference type="GeneID" id="10024334"/>
<name>E4V759_ARTGP</name>
<dbReference type="AlphaFoldDB" id="E4V759"/>
<evidence type="ECO:0000256" key="1">
    <source>
        <dbReference type="SAM" id="SignalP"/>
    </source>
</evidence>
<dbReference type="VEuPathDB" id="FungiDB:MGYG_08850"/>
<protein>
    <submittedName>
        <fullName evidence="2">Uncharacterized protein</fullName>
    </submittedName>
</protein>
<dbReference type="RefSeq" id="XP_003169302.1">
    <property type="nucleotide sequence ID" value="XM_003169254.1"/>
</dbReference>
<dbReference type="OrthoDB" id="4171214at2759"/>
<accession>E4V759</accession>
<dbReference type="eggNOG" id="ENOG502RNW2">
    <property type="taxonomic scope" value="Eukaryota"/>
</dbReference>
<keyword evidence="1" id="KW-0732">Signal</keyword>
<evidence type="ECO:0000313" key="2">
    <source>
        <dbReference type="EMBL" id="EFQ96925.1"/>
    </source>
</evidence>
<feature type="chain" id="PRO_5003190807" evidence="1">
    <location>
        <begin position="22"/>
        <end position="321"/>
    </location>
</feature>
<dbReference type="InParanoid" id="E4V759"/>
<evidence type="ECO:0000313" key="3">
    <source>
        <dbReference type="Proteomes" id="UP000002669"/>
    </source>
</evidence>
<sequence>MVLAKPVLWLLAAGLLHYASAAPNTDMLAIGRRAQPIDAKVIHVFNPDKKCPPGTTKGTVKMSGDQGTVDVKCSYENHSYSASIDLYPGRLTGACCYVPDQDVFLFVQDQRTEPLTNYSLDGAFCCNEDAGQAPASFLRDKYSGRCSYGSVTHGFPTDFNQDLVTRCCWSTSSNEWTVHLTEQRKHVFFAVPLTQKIKTMTVERADFHKAYMELTVSITWGVSLIGGTETNRKVIRFEYGRHLDSAAETKVGHNLGWYQVKTSTRIAADGTPEFLLHWDSWLFSPDLGRPLSAEKGTDKVELPASRLDEIARFLSTTATLC</sequence>
<proteinExistence type="predicted"/>
<reference evidence="3" key="1">
    <citation type="journal article" date="2012" name="MBio">
        <title>Comparative genome analysis of Trichophyton rubrum and related dermatophytes reveals candidate genes involved in infection.</title>
        <authorList>
            <person name="Martinez D.A."/>
            <person name="Oliver B.G."/>
            <person name="Graeser Y."/>
            <person name="Goldberg J.M."/>
            <person name="Li W."/>
            <person name="Martinez-Rossi N.M."/>
            <person name="Monod M."/>
            <person name="Shelest E."/>
            <person name="Barton R.C."/>
            <person name="Birch E."/>
            <person name="Brakhage A.A."/>
            <person name="Chen Z."/>
            <person name="Gurr S.J."/>
            <person name="Heiman D."/>
            <person name="Heitman J."/>
            <person name="Kosti I."/>
            <person name="Rossi A."/>
            <person name="Saif S."/>
            <person name="Samalova M."/>
            <person name="Saunders C.W."/>
            <person name="Shea T."/>
            <person name="Summerbell R.C."/>
            <person name="Xu J."/>
            <person name="Young S."/>
            <person name="Zeng Q."/>
            <person name="Birren B.W."/>
            <person name="Cuomo C.A."/>
            <person name="White T.C."/>
        </authorList>
    </citation>
    <scope>NUCLEOTIDE SEQUENCE [LARGE SCALE GENOMIC DNA]</scope>
    <source>
        <strain evidence="3">ATCC MYA-4604 / CBS 118893</strain>
    </source>
</reference>
<dbReference type="Proteomes" id="UP000002669">
    <property type="component" value="Unassembled WGS sequence"/>
</dbReference>
<dbReference type="OMA" id="VQDQRTE"/>
<feature type="signal peptide" evidence="1">
    <location>
        <begin position="1"/>
        <end position="21"/>
    </location>
</feature>
<gene>
    <name evidence="2" type="ORF">MGYG_08850</name>
</gene>
<dbReference type="EMBL" id="DS989831">
    <property type="protein sequence ID" value="EFQ96925.1"/>
    <property type="molecule type" value="Genomic_DNA"/>
</dbReference>